<reference evidence="10 11" key="1">
    <citation type="submission" date="2018-03" db="EMBL/GenBank/DDBJ databases">
        <title>The Complete Genome of Celeribacter baekdonensis strain LH4, a Thiosulfate-Oxidizing Alphaproteobacterium Isolated from Gulf of Mexico Continental Slope Sediments.</title>
        <authorList>
            <person name="Flood B.E."/>
            <person name="Bailey J.V."/>
            <person name="Leprich D."/>
        </authorList>
    </citation>
    <scope>NUCLEOTIDE SEQUENCE [LARGE SCALE GENOMIC DNA]</scope>
    <source>
        <strain evidence="10 11">LH4</strain>
    </source>
</reference>
<feature type="domain" description="ABC transmembrane type-1" evidence="9">
    <location>
        <begin position="75"/>
        <end position="262"/>
    </location>
</feature>
<feature type="transmembrane region" description="Helical" evidence="8">
    <location>
        <begin position="146"/>
        <end position="166"/>
    </location>
</feature>
<dbReference type="KEGG" id="cbak:DA792_15765"/>
<dbReference type="InterPro" id="IPR051789">
    <property type="entry name" value="Bact_Polyamine_Transport"/>
</dbReference>
<evidence type="ECO:0000256" key="5">
    <source>
        <dbReference type="ARBA" id="ARBA00022692"/>
    </source>
</evidence>
<dbReference type="Proteomes" id="UP000241447">
    <property type="component" value="Chromosome"/>
</dbReference>
<evidence type="ECO:0000313" key="10">
    <source>
        <dbReference type="EMBL" id="AVW92368.1"/>
    </source>
</evidence>
<feature type="transmembrane region" description="Helical" evidence="8">
    <location>
        <begin position="187"/>
        <end position="210"/>
    </location>
</feature>
<evidence type="ECO:0000256" key="3">
    <source>
        <dbReference type="ARBA" id="ARBA00022448"/>
    </source>
</evidence>
<evidence type="ECO:0000313" key="11">
    <source>
        <dbReference type="Proteomes" id="UP000241447"/>
    </source>
</evidence>
<evidence type="ECO:0000256" key="4">
    <source>
        <dbReference type="ARBA" id="ARBA00022475"/>
    </source>
</evidence>
<keyword evidence="7 8" id="KW-0472">Membrane</keyword>
<gene>
    <name evidence="10" type="ORF">DA792_15765</name>
</gene>
<keyword evidence="5 8" id="KW-0812">Transmembrane</keyword>
<dbReference type="EMBL" id="CP028475">
    <property type="protein sequence ID" value="AVW92368.1"/>
    <property type="molecule type" value="Genomic_DNA"/>
</dbReference>
<evidence type="ECO:0000256" key="1">
    <source>
        <dbReference type="ARBA" id="ARBA00004651"/>
    </source>
</evidence>
<dbReference type="PROSITE" id="PS50928">
    <property type="entry name" value="ABC_TM1"/>
    <property type="match status" value="1"/>
</dbReference>
<keyword evidence="3 8" id="KW-0813">Transport</keyword>
<evidence type="ECO:0000256" key="8">
    <source>
        <dbReference type="RuleBase" id="RU363032"/>
    </source>
</evidence>
<dbReference type="CDD" id="cd06261">
    <property type="entry name" value="TM_PBP2"/>
    <property type="match status" value="1"/>
</dbReference>
<evidence type="ECO:0000259" key="9">
    <source>
        <dbReference type="PROSITE" id="PS50928"/>
    </source>
</evidence>
<dbReference type="SUPFAM" id="SSF161098">
    <property type="entry name" value="MetI-like"/>
    <property type="match status" value="1"/>
</dbReference>
<organism evidence="10 11">
    <name type="scientific">Celeribacter baekdonensis</name>
    <dbReference type="NCBI Taxonomy" id="875171"/>
    <lineage>
        <taxon>Bacteria</taxon>
        <taxon>Pseudomonadati</taxon>
        <taxon>Pseudomonadota</taxon>
        <taxon>Alphaproteobacteria</taxon>
        <taxon>Rhodobacterales</taxon>
        <taxon>Roseobacteraceae</taxon>
        <taxon>Celeribacter</taxon>
    </lineage>
</organism>
<feature type="transmembrane region" description="Helical" evidence="8">
    <location>
        <begin position="21"/>
        <end position="44"/>
    </location>
</feature>
<dbReference type="PANTHER" id="PTHR43848:SF2">
    <property type="entry name" value="PUTRESCINE TRANSPORT SYSTEM PERMEASE PROTEIN POTI"/>
    <property type="match status" value="1"/>
</dbReference>
<dbReference type="OrthoDB" id="9809681at2"/>
<dbReference type="Pfam" id="PF00528">
    <property type="entry name" value="BPD_transp_1"/>
    <property type="match status" value="1"/>
</dbReference>
<feature type="transmembrane region" description="Helical" evidence="8">
    <location>
        <begin position="113"/>
        <end position="134"/>
    </location>
</feature>
<protein>
    <submittedName>
        <fullName evidence="10">ABC transporter permease</fullName>
    </submittedName>
</protein>
<dbReference type="AlphaFoldDB" id="A0A2R4M5G5"/>
<feature type="transmembrane region" description="Helical" evidence="8">
    <location>
        <begin position="79"/>
        <end position="101"/>
    </location>
</feature>
<comment type="subcellular location">
    <subcellularLocation>
        <location evidence="1 8">Cell membrane</location>
        <topology evidence="1 8">Multi-pass membrane protein</topology>
    </subcellularLocation>
</comment>
<evidence type="ECO:0000256" key="6">
    <source>
        <dbReference type="ARBA" id="ARBA00022989"/>
    </source>
</evidence>
<accession>A0A2R4M5G5</accession>
<keyword evidence="6 8" id="KW-1133">Transmembrane helix</keyword>
<proteinExistence type="inferred from homology"/>
<evidence type="ECO:0000256" key="7">
    <source>
        <dbReference type="ARBA" id="ARBA00023136"/>
    </source>
</evidence>
<dbReference type="GO" id="GO:0055085">
    <property type="term" value="P:transmembrane transport"/>
    <property type="evidence" value="ECO:0007669"/>
    <property type="project" value="InterPro"/>
</dbReference>
<dbReference type="Gene3D" id="1.10.3720.10">
    <property type="entry name" value="MetI-like"/>
    <property type="match status" value="1"/>
</dbReference>
<keyword evidence="4" id="KW-1003">Cell membrane</keyword>
<dbReference type="InterPro" id="IPR000515">
    <property type="entry name" value="MetI-like"/>
</dbReference>
<dbReference type="InterPro" id="IPR035906">
    <property type="entry name" value="MetI-like_sf"/>
</dbReference>
<dbReference type="PANTHER" id="PTHR43848">
    <property type="entry name" value="PUTRESCINE TRANSPORT SYSTEM PERMEASE PROTEIN POTI"/>
    <property type="match status" value="1"/>
</dbReference>
<sequence>MRATHSKTALRVKRLAADSAFMTFVCLLMAFLYIPIWVLIIFSFNDSRSLTWPLSGFTTHWYETLFANEALLAALGNSVYVALCSTVLTLVVGIPAALALHKYSFPGKTIFRRLLLLPIALPGIVTGISMLNAFRLFGFHLSLETVILGHATALLAVVVTQIFARLQRVPKSLSEASSDLGAGAFQTFIYVTLPNIKTAIIGAGTLSFVLSFDEIPVTFFLTGRDNTLPMYIYSTMRRGVTPEINAIGSLIVLMSLILIIASAVITLRDTTARRK</sequence>
<comment type="similarity">
    <text evidence="2">Belongs to the binding-protein-dependent transport system permease family. CysTW subfamily.</text>
</comment>
<name>A0A2R4M5G5_9RHOB</name>
<evidence type="ECO:0000256" key="2">
    <source>
        <dbReference type="ARBA" id="ARBA00007069"/>
    </source>
</evidence>
<dbReference type="RefSeq" id="WP_107720960.1">
    <property type="nucleotide sequence ID" value="NZ_CP028475.1"/>
</dbReference>
<dbReference type="GO" id="GO:0005886">
    <property type="term" value="C:plasma membrane"/>
    <property type="evidence" value="ECO:0007669"/>
    <property type="project" value="UniProtKB-SubCell"/>
</dbReference>
<feature type="transmembrane region" description="Helical" evidence="8">
    <location>
        <begin position="246"/>
        <end position="267"/>
    </location>
</feature>